<evidence type="ECO:0000313" key="1">
    <source>
        <dbReference type="EMBL" id="VXC46109.1"/>
    </source>
</evidence>
<proteinExistence type="predicted"/>
<accession>A0AAX3JAS9</accession>
<dbReference type="Proteomes" id="UP000433737">
    <property type="component" value="Unassembled WGS sequence"/>
</dbReference>
<dbReference type="EMBL" id="CABWMH010000037">
    <property type="protein sequence ID" value="VXC46109.1"/>
    <property type="molecule type" value="Genomic_DNA"/>
</dbReference>
<gene>
    <name evidence="1" type="ORF">PANT111_420004</name>
</gene>
<reference evidence="1 2" key="1">
    <citation type="submission" date="2019-10" db="EMBL/GenBank/DDBJ databases">
        <authorList>
            <person name="Karimi E."/>
        </authorList>
    </citation>
    <scope>NUCLEOTIDE SEQUENCE [LARGE SCALE GENOMIC DNA]</scope>
    <source>
        <strain evidence="1">Pantoea sp. 111</strain>
    </source>
</reference>
<evidence type="ECO:0000313" key="2">
    <source>
        <dbReference type="Proteomes" id="UP000433737"/>
    </source>
</evidence>
<organism evidence="1 2">
    <name type="scientific">Pantoea brenneri</name>
    <dbReference type="NCBI Taxonomy" id="472694"/>
    <lineage>
        <taxon>Bacteria</taxon>
        <taxon>Pseudomonadati</taxon>
        <taxon>Pseudomonadota</taxon>
        <taxon>Gammaproteobacteria</taxon>
        <taxon>Enterobacterales</taxon>
        <taxon>Erwiniaceae</taxon>
        <taxon>Pantoea</taxon>
    </lineage>
</organism>
<dbReference type="AlphaFoldDB" id="A0AAX3JAS9"/>
<comment type="caution">
    <text evidence="1">The sequence shown here is derived from an EMBL/GenBank/DDBJ whole genome shotgun (WGS) entry which is preliminary data.</text>
</comment>
<protein>
    <submittedName>
        <fullName evidence="1">Uncharacterized protein</fullName>
    </submittedName>
</protein>
<name>A0AAX3JAS9_9GAMM</name>
<sequence>MRSGGVSISSPCHYSAGQWPAAGCCCSCSNKSTSSCCQSQVAGCAPFLRLGKVMLDFVSFRSKVNETFYARELGP</sequence>